<feature type="compositionally biased region" description="Basic and acidic residues" evidence="1">
    <location>
        <begin position="106"/>
        <end position="115"/>
    </location>
</feature>
<feature type="compositionally biased region" description="Polar residues" evidence="1">
    <location>
        <begin position="270"/>
        <end position="279"/>
    </location>
</feature>
<feature type="compositionally biased region" description="Polar residues" evidence="1">
    <location>
        <begin position="55"/>
        <end position="66"/>
    </location>
</feature>
<comment type="caution">
    <text evidence="2">The sequence shown here is derived from an EMBL/GenBank/DDBJ whole genome shotgun (WGS) entry which is preliminary data.</text>
</comment>
<feature type="compositionally biased region" description="Basic and acidic residues" evidence="1">
    <location>
        <begin position="166"/>
        <end position="175"/>
    </location>
</feature>
<feature type="compositionally biased region" description="Polar residues" evidence="1">
    <location>
        <begin position="118"/>
        <end position="134"/>
    </location>
</feature>
<evidence type="ECO:0000256" key="1">
    <source>
        <dbReference type="SAM" id="MobiDB-lite"/>
    </source>
</evidence>
<protein>
    <submittedName>
        <fullName evidence="2">MUC1-extracellular alpha-1 4-glucan glucosidase</fullName>
    </submittedName>
</protein>
<reference evidence="2 3" key="1">
    <citation type="submission" date="2020-05" db="EMBL/GenBank/DDBJ databases">
        <title>Identification and distribution of gene clusters putatively required for synthesis of sphingolipid metabolism inhibitors in phylogenetically diverse species of the filamentous fungus Fusarium.</title>
        <authorList>
            <person name="Kim H.-S."/>
            <person name="Busman M."/>
            <person name="Brown D.W."/>
            <person name="Divon H."/>
            <person name="Uhlig S."/>
            <person name="Proctor R.H."/>
        </authorList>
    </citation>
    <scope>NUCLEOTIDE SEQUENCE [LARGE SCALE GENOMIC DNA]</scope>
    <source>
        <strain evidence="2 3">NRRL 53147</strain>
    </source>
</reference>
<feature type="compositionally biased region" description="Polar residues" evidence="1">
    <location>
        <begin position="176"/>
        <end position="185"/>
    </location>
</feature>
<organism evidence="2 3">
    <name type="scientific">Fusarium mexicanum</name>
    <dbReference type="NCBI Taxonomy" id="751941"/>
    <lineage>
        <taxon>Eukaryota</taxon>
        <taxon>Fungi</taxon>
        <taxon>Dikarya</taxon>
        <taxon>Ascomycota</taxon>
        <taxon>Pezizomycotina</taxon>
        <taxon>Sordariomycetes</taxon>
        <taxon>Hypocreomycetidae</taxon>
        <taxon>Hypocreales</taxon>
        <taxon>Nectriaceae</taxon>
        <taxon>Fusarium</taxon>
        <taxon>Fusarium fujikuroi species complex</taxon>
    </lineage>
</organism>
<gene>
    <name evidence="2" type="ORF">FMEXI_9110</name>
</gene>
<proteinExistence type="predicted"/>
<dbReference type="Proteomes" id="UP000522262">
    <property type="component" value="Unassembled WGS sequence"/>
</dbReference>
<accession>A0A8H5ILY6</accession>
<name>A0A8H5ILY6_9HYPO</name>
<keyword evidence="3" id="KW-1185">Reference proteome</keyword>
<feature type="region of interest" description="Disordered" evidence="1">
    <location>
        <begin position="13"/>
        <end position="289"/>
    </location>
</feature>
<evidence type="ECO:0000313" key="2">
    <source>
        <dbReference type="EMBL" id="KAF5539141.1"/>
    </source>
</evidence>
<dbReference type="AlphaFoldDB" id="A0A8H5ILY6"/>
<sequence length="319" mass="32802">MVVPVAACETGSVSYGPSGWYDGHRIQPGHGVDVGSQPQPTQGQQNGNGPDYENGLSNIVVATQGSADKAQGKQPVNSLPTQGHQKGNELEYADGPLNTGAATQESEGKAQDKDTANPLPTQNQQHSGGPNSKNGPLDNEAGAHGSGNEAQNTESPGPLPAQGQHNTDRPGDENHQSYVTTQPSPEHNIKNGPVASASQSIYALNPSKPSSDPQDQQPSSGGLTIEASVVPAPQPGTHHSPSESAPGHGHSPAISTTFATEVEATKDTEASGSTNSLSPSEPGEASSIPSIVSTSEAHKYQIMSCRMVIVIVGMVLLLQ</sequence>
<dbReference type="EMBL" id="JAAOAM010000207">
    <property type="protein sequence ID" value="KAF5539141.1"/>
    <property type="molecule type" value="Genomic_DNA"/>
</dbReference>
<feature type="compositionally biased region" description="Low complexity" evidence="1">
    <location>
        <begin position="37"/>
        <end position="50"/>
    </location>
</feature>
<feature type="compositionally biased region" description="Low complexity" evidence="1">
    <location>
        <begin position="206"/>
        <end position="220"/>
    </location>
</feature>
<evidence type="ECO:0000313" key="3">
    <source>
        <dbReference type="Proteomes" id="UP000522262"/>
    </source>
</evidence>
<feature type="compositionally biased region" description="Polar residues" evidence="1">
    <location>
        <begin position="74"/>
        <end position="85"/>
    </location>
</feature>